<name>X1SY66_9ZZZZ</name>
<sequence length="89" mass="10581">TLDALLAAKEKIEEALYQRVRDLFSLKVDLVFYDLTSSTQNCIRNKCCQDFWHTRYKELTVLSSTCSTRHNAGLLHSRYEARVHIRWRF</sequence>
<gene>
    <name evidence="1" type="ORF">S12H4_37275</name>
</gene>
<protein>
    <submittedName>
        <fullName evidence="1">Uncharacterized protein</fullName>
    </submittedName>
</protein>
<dbReference type="EMBL" id="BARW01022311">
    <property type="protein sequence ID" value="GAI97992.1"/>
    <property type="molecule type" value="Genomic_DNA"/>
</dbReference>
<accession>X1SY66</accession>
<organism evidence="1">
    <name type="scientific">marine sediment metagenome</name>
    <dbReference type="NCBI Taxonomy" id="412755"/>
    <lineage>
        <taxon>unclassified sequences</taxon>
        <taxon>metagenomes</taxon>
        <taxon>ecological metagenomes</taxon>
    </lineage>
</organism>
<reference evidence="1" key="1">
    <citation type="journal article" date="2014" name="Front. Microbiol.">
        <title>High frequency of phylogenetically diverse reductive dehalogenase-homologous genes in deep subseafloor sedimentary metagenomes.</title>
        <authorList>
            <person name="Kawai M."/>
            <person name="Futagami T."/>
            <person name="Toyoda A."/>
            <person name="Takaki Y."/>
            <person name="Nishi S."/>
            <person name="Hori S."/>
            <person name="Arai W."/>
            <person name="Tsubouchi T."/>
            <person name="Morono Y."/>
            <person name="Uchiyama I."/>
            <person name="Ito T."/>
            <person name="Fujiyama A."/>
            <person name="Inagaki F."/>
            <person name="Takami H."/>
        </authorList>
    </citation>
    <scope>NUCLEOTIDE SEQUENCE</scope>
    <source>
        <strain evidence="1">Expedition CK06-06</strain>
    </source>
</reference>
<evidence type="ECO:0000313" key="1">
    <source>
        <dbReference type="EMBL" id="GAI97992.1"/>
    </source>
</evidence>
<comment type="caution">
    <text evidence="1">The sequence shown here is derived from an EMBL/GenBank/DDBJ whole genome shotgun (WGS) entry which is preliminary data.</text>
</comment>
<feature type="non-terminal residue" evidence="1">
    <location>
        <position position="1"/>
    </location>
</feature>
<dbReference type="AlphaFoldDB" id="X1SY66"/>
<proteinExistence type="predicted"/>